<dbReference type="EMBL" id="CP040089">
    <property type="protein sequence ID" value="QGA80592.1"/>
    <property type="molecule type" value="Genomic_DNA"/>
</dbReference>
<protein>
    <recommendedName>
        <fullName evidence="4">DUF2178 domain-containing protein</fullName>
    </recommendedName>
</protein>
<accession>A0A5Q0UG21</accession>
<keyword evidence="1" id="KW-0472">Membrane</keyword>
<name>A0A5Q0UG21_9ARCH</name>
<feature type="transmembrane region" description="Helical" evidence="1">
    <location>
        <begin position="91"/>
        <end position="111"/>
    </location>
</feature>
<reference evidence="3" key="1">
    <citation type="submission" date="2019-05" db="EMBL/GenBank/DDBJ databases">
        <title>Candidatus Nanohalobium constans, a novel model system to study the DPANN nano-sized archaea: genomic and physiological characterization of a nanoarchaeon co-cultured with its chitinotrophic host.</title>
        <authorList>
            <person name="La Cono V."/>
            <person name="Arcadi E."/>
            <person name="Crisafi F."/>
            <person name="Denaro R."/>
            <person name="La Spada G."/>
            <person name="Messina E."/>
            <person name="Smedile F."/>
            <person name="Toshchakov S.V."/>
            <person name="Shevchenko M.A."/>
            <person name="Golyshin P.N."/>
            <person name="Golyshina O.V."/>
            <person name="Ferrer M."/>
            <person name="Rohde M."/>
            <person name="Mushegian A."/>
            <person name="Sorokin D.Y."/>
            <person name="Giuliano L."/>
            <person name="Yakimov M.M."/>
        </authorList>
    </citation>
    <scope>NUCLEOTIDE SEQUENCE [LARGE SCALE GENOMIC DNA]</scope>
    <source>
        <strain evidence="3">LC1Nh</strain>
    </source>
</reference>
<gene>
    <name evidence="2" type="ORF">LC1Nh_0703</name>
</gene>
<sequence length="119" mass="13209">MRMNALIFVYFSAVSFAIDGLLGQNLLYISSLSALIVLGENIWSINRETPVIDERKEELLTKGMAWSYITATLVTVFMLGTNAVVNAEAVTGVLEFGIWTFVMYISLNLLYQQFGGDGK</sequence>
<evidence type="ECO:0008006" key="4">
    <source>
        <dbReference type="Google" id="ProtNLM"/>
    </source>
</evidence>
<feature type="transmembrane region" description="Helical" evidence="1">
    <location>
        <begin position="65"/>
        <end position="85"/>
    </location>
</feature>
<dbReference type="Proteomes" id="UP000377803">
    <property type="component" value="Chromosome"/>
</dbReference>
<evidence type="ECO:0000313" key="2">
    <source>
        <dbReference type="EMBL" id="QGA80592.1"/>
    </source>
</evidence>
<organism evidence="2 3">
    <name type="scientific">Candidatus Nanohalobium constans</name>
    <dbReference type="NCBI Taxonomy" id="2565781"/>
    <lineage>
        <taxon>Archaea</taxon>
        <taxon>Candidatus Nanohalarchaeota</taxon>
        <taxon>Candidatus Nanohalobia</taxon>
        <taxon>Candidatus Nanohalobiales</taxon>
        <taxon>Candidatus Nanohalobiaceae</taxon>
        <taxon>Candidatus Nanohalobium</taxon>
    </lineage>
</organism>
<dbReference type="AlphaFoldDB" id="A0A5Q0UG21"/>
<keyword evidence="1" id="KW-1133">Transmembrane helix</keyword>
<evidence type="ECO:0000256" key="1">
    <source>
        <dbReference type="SAM" id="Phobius"/>
    </source>
</evidence>
<keyword evidence="1" id="KW-0812">Transmembrane</keyword>
<dbReference type="KEGG" id="ncon:LC1Nh_0703"/>
<evidence type="ECO:0000313" key="3">
    <source>
        <dbReference type="Proteomes" id="UP000377803"/>
    </source>
</evidence>
<proteinExistence type="predicted"/>
<keyword evidence="3" id="KW-1185">Reference proteome</keyword>